<organism evidence="3 4">
    <name type="scientific">Vibrio marisflavi CECT 7928</name>
    <dbReference type="NCBI Taxonomy" id="634439"/>
    <lineage>
        <taxon>Bacteria</taxon>
        <taxon>Pseudomonadati</taxon>
        <taxon>Pseudomonadota</taxon>
        <taxon>Gammaproteobacteria</taxon>
        <taxon>Vibrionales</taxon>
        <taxon>Vibrionaceae</taxon>
        <taxon>Vibrio</taxon>
    </lineage>
</organism>
<feature type="region of interest" description="Disordered" evidence="1">
    <location>
        <begin position="31"/>
        <end position="63"/>
    </location>
</feature>
<reference evidence="3" key="1">
    <citation type="submission" date="2021-11" db="EMBL/GenBank/DDBJ databases">
        <authorList>
            <person name="Rodrigo-Torres L."/>
            <person name="Arahal R. D."/>
            <person name="Lucena T."/>
        </authorList>
    </citation>
    <scope>NUCLEOTIDE SEQUENCE</scope>
    <source>
        <strain evidence="3">CECT 7928</strain>
    </source>
</reference>
<feature type="compositionally biased region" description="Polar residues" evidence="1">
    <location>
        <begin position="31"/>
        <end position="40"/>
    </location>
</feature>
<evidence type="ECO:0000313" key="4">
    <source>
        <dbReference type="Proteomes" id="UP000838748"/>
    </source>
</evidence>
<comment type="caution">
    <text evidence="3">The sequence shown here is derived from an EMBL/GenBank/DDBJ whole genome shotgun (WGS) entry which is preliminary data.</text>
</comment>
<name>A0ABN8EC76_9VIBR</name>
<protein>
    <submittedName>
        <fullName evidence="3">Uncharacterized protein</fullName>
    </submittedName>
</protein>
<keyword evidence="2" id="KW-0812">Transmembrane</keyword>
<sequence>MSWLDSLSEAGGELLDSVTSAGSSWITGSVENDLSKQQASDPDEARKSQVEGQTADGQPLAVPSQGLFSNPIVLMGAAMVFGLVVVLLVMKRR</sequence>
<feature type="transmembrane region" description="Helical" evidence="2">
    <location>
        <begin position="72"/>
        <end position="90"/>
    </location>
</feature>
<gene>
    <name evidence="3" type="ORF">VMF7928_04313</name>
</gene>
<evidence type="ECO:0000313" key="3">
    <source>
        <dbReference type="EMBL" id="CAH0542935.1"/>
    </source>
</evidence>
<keyword evidence="4" id="KW-1185">Reference proteome</keyword>
<accession>A0ABN8EC76</accession>
<dbReference type="RefSeq" id="WP_237363789.1">
    <property type="nucleotide sequence ID" value="NZ_CAKLDM010000003.1"/>
</dbReference>
<dbReference type="Proteomes" id="UP000838748">
    <property type="component" value="Unassembled WGS sequence"/>
</dbReference>
<proteinExistence type="predicted"/>
<keyword evidence="2" id="KW-1133">Transmembrane helix</keyword>
<evidence type="ECO:0000256" key="1">
    <source>
        <dbReference type="SAM" id="MobiDB-lite"/>
    </source>
</evidence>
<keyword evidence="2" id="KW-0472">Membrane</keyword>
<evidence type="ECO:0000256" key="2">
    <source>
        <dbReference type="SAM" id="Phobius"/>
    </source>
</evidence>
<dbReference type="EMBL" id="CAKLDM010000003">
    <property type="protein sequence ID" value="CAH0542935.1"/>
    <property type="molecule type" value="Genomic_DNA"/>
</dbReference>